<keyword evidence="2" id="KW-1185">Reference proteome</keyword>
<evidence type="ECO:0000313" key="2">
    <source>
        <dbReference type="Proteomes" id="UP001328733"/>
    </source>
</evidence>
<dbReference type="RefSeq" id="WP_332864236.1">
    <property type="nucleotide sequence ID" value="NZ_JBAFSM010000010.1"/>
</dbReference>
<evidence type="ECO:0000313" key="1">
    <source>
        <dbReference type="EMBL" id="MEG3436768.1"/>
    </source>
</evidence>
<organism evidence="1 2">
    <name type="scientific">Pannus brasiliensis CCIBt3594</name>
    <dbReference type="NCBI Taxonomy" id="1427578"/>
    <lineage>
        <taxon>Bacteria</taxon>
        <taxon>Bacillati</taxon>
        <taxon>Cyanobacteriota</taxon>
        <taxon>Cyanophyceae</taxon>
        <taxon>Oscillatoriophycideae</taxon>
        <taxon>Chroococcales</taxon>
        <taxon>Microcystaceae</taxon>
        <taxon>Pannus</taxon>
    </lineage>
</organism>
<name>A0AAW9QI69_9CHRO</name>
<comment type="caution">
    <text evidence="1">The sequence shown here is derived from an EMBL/GenBank/DDBJ whole genome shotgun (WGS) entry which is preliminary data.</text>
</comment>
<dbReference type="AlphaFoldDB" id="A0AAW9QI69"/>
<gene>
    <name evidence="1" type="ORF">V0288_06515</name>
</gene>
<dbReference type="EMBL" id="JBAFSM010000010">
    <property type="protein sequence ID" value="MEG3436768.1"/>
    <property type="molecule type" value="Genomic_DNA"/>
</dbReference>
<reference evidence="1 2" key="1">
    <citation type="submission" date="2024-01" db="EMBL/GenBank/DDBJ databases">
        <title>Genomic insights into the taxonomy and metabolism of the cyanobacterium Pannus brasiliensis CCIBt3594.</title>
        <authorList>
            <person name="Machado M."/>
            <person name="Botero N.B."/>
            <person name="Andreote A.P.D."/>
            <person name="Feitosa A.M.T."/>
            <person name="Popin R."/>
            <person name="Sivonen K."/>
            <person name="Fiore M.F."/>
        </authorList>
    </citation>
    <scope>NUCLEOTIDE SEQUENCE [LARGE SCALE GENOMIC DNA]</scope>
    <source>
        <strain evidence="1 2">CCIBt3594</strain>
    </source>
</reference>
<sequence>MTVNDEDLQRDILRGREFSLADLIAKEGGDFLKGESPVPKLVQVTTEIKQFIAANLGDSSGALQAILQLLVDEEMGKVARNLNSPLRGLELILEEILGNDQLLYEVVHRVDVKWGQMYGERPHFQQPDQVPHPDDEYTHDSVRQKLEKLLAKVIAEEV</sequence>
<accession>A0AAW9QI69</accession>
<dbReference type="Proteomes" id="UP001328733">
    <property type="component" value="Unassembled WGS sequence"/>
</dbReference>
<proteinExistence type="predicted"/>
<protein>
    <submittedName>
        <fullName evidence="1">Uncharacterized protein</fullName>
    </submittedName>
</protein>